<dbReference type="InterPro" id="IPR016162">
    <property type="entry name" value="Ald_DH_N"/>
</dbReference>
<dbReference type="Proteomes" id="UP001155163">
    <property type="component" value="Unassembled WGS sequence"/>
</dbReference>
<dbReference type="InterPro" id="IPR029510">
    <property type="entry name" value="Ald_DH_CS_GLU"/>
</dbReference>
<dbReference type="EMBL" id="JALQCX010000064">
    <property type="protein sequence ID" value="MCK9817905.1"/>
    <property type="molecule type" value="Genomic_DNA"/>
</dbReference>
<reference evidence="5 6" key="1">
    <citation type="journal article" date="2022" name="Int. J. Syst. Evol. Microbiol.">
        <title>Pseudomonas aegrilactucae sp. nov. and Pseudomonas morbosilactucae sp. nov., pathogens causing bacterial rot of lettuce in Japan.</title>
        <authorList>
            <person name="Sawada H."/>
            <person name="Fujikawa T."/>
            <person name="Satou M."/>
        </authorList>
    </citation>
    <scope>NUCLEOTIDE SEQUENCE [LARGE SCALE GENOMIC DNA]</scope>
    <source>
        <strain evidence="5 6">MAFF 302046</strain>
    </source>
</reference>
<evidence type="ECO:0000259" key="4">
    <source>
        <dbReference type="Pfam" id="PF00171"/>
    </source>
</evidence>
<keyword evidence="6" id="KW-1185">Reference proteome</keyword>
<comment type="caution">
    <text evidence="5">The sequence shown here is derived from an EMBL/GenBank/DDBJ whole genome shotgun (WGS) entry which is preliminary data.</text>
</comment>
<feature type="active site" evidence="2">
    <location>
        <position position="258"/>
    </location>
</feature>
<protein>
    <submittedName>
        <fullName evidence="5">Aldehyde dehydrogenase family protein</fullName>
    </submittedName>
</protein>
<keyword evidence="1 3" id="KW-0560">Oxidoreductase</keyword>
<comment type="similarity">
    <text evidence="3">Belongs to the aldehyde dehydrogenase family.</text>
</comment>
<dbReference type="PANTHER" id="PTHR11699">
    <property type="entry name" value="ALDEHYDE DEHYDROGENASE-RELATED"/>
    <property type="match status" value="1"/>
</dbReference>
<evidence type="ECO:0000256" key="2">
    <source>
        <dbReference type="PROSITE-ProRule" id="PRU10007"/>
    </source>
</evidence>
<evidence type="ECO:0000256" key="3">
    <source>
        <dbReference type="RuleBase" id="RU003345"/>
    </source>
</evidence>
<reference evidence="5 6" key="2">
    <citation type="journal article" date="2023" name="Plant Pathol.">
        <title>Dismantling and reorganizing Pseudomonas marginalis sensu#lato.</title>
        <authorList>
            <person name="Sawada H."/>
            <person name="Fujikawa T."/>
            <person name="Satou M."/>
        </authorList>
    </citation>
    <scope>NUCLEOTIDE SEQUENCE [LARGE SCALE GENOMIC DNA]</scope>
    <source>
        <strain evidence="5 6">MAFF 302046</strain>
    </source>
</reference>
<dbReference type="InterPro" id="IPR016163">
    <property type="entry name" value="Ald_DH_C"/>
</dbReference>
<organism evidence="5 6">
    <name type="scientific">Pseudomonas morbosilactucae</name>
    <dbReference type="NCBI Taxonomy" id="2938197"/>
    <lineage>
        <taxon>Bacteria</taxon>
        <taxon>Pseudomonadati</taxon>
        <taxon>Pseudomonadota</taxon>
        <taxon>Gammaproteobacteria</taxon>
        <taxon>Pseudomonadales</taxon>
        <taxon>Pseudomonadaceae</taxon>
        <taxon>Pseudomonas</taxon>
    </lineage>
</organism>
<feature type="domain" description="Aldehyde dehydrogenase" evidence="4">
    <location>
        <begin position="30"/>
        <end position="482"/>
    </location>
</feature>
<dbReference type="Pfam" id="PF00171">
    <property type="entry name" value="Aldedh"/>
    <property type="match status" value="1"/>
</dbReference>
<sequence length="487" mass="50989">MLPFPKLELPERALYAGSERLITQAVLVDEDPCSGQTITEIADATVEDVDAIVGAANAAFESAAWRGITPLARERLLHRFADAIEADSTRLAELEALDTGKPISIASGVDLPAVVSWLRVFAGWPTKLAGRAGNLSVTPGDFHVYTRREPVGVVAAITPWNFPLVLAMWKIAPALAAGCTVVLKPAPETSLSALRLAQIALEAGLPPGVLSVVTGGGAAGAALAAHPGIAKVAFTGSTATGQSVLQASVADIKRVTLELGGKSPTIICKDADLARAIPQAAMACFFNSGQVCYAGTRLYVQRAVYEQVLEGIAGVAGSLNIGASHDPASQLGPLISARQHEKVSGFVERALAQGIERYPAHSGRLPERGHYFAPTLLRDVPADAEVAREEVFGPVLIAAPFDELDEAVALANDSVYGLAAHVWSRDLATSHRTAARLDAGTVFVNCALLADPGFPFGGMKRSGLGRENGMEVLEAYLEPKSIVMSLA</sequence>
<dbReference type="Gene3D" id="3.40.309.10">
    <property type="entry name" value="Aldehyde Dehydrogenase, Chain A, domain 2"/>
    <property type="match status" value="1"/>
</dbReference>
<dbReference type="InterPro" id="IPR016161">
    <property type="entry name" value="Ald_DH/histidinol_DH"/>
</dbReference>
<dbReference type="RefSeq" id="WP_123333986.1">
    <property type="nucleotide sequence ID" value="NZ_JALQCX010000064.1"/>
</dbReference>
<evidence type="ECO:0000313" key="5">
    <source>
        <dbReference type="EMBL" id="MCK9817905.1"/>
    </source>
</evidence>
<evidence type="ECO:0000313" key="6">
    <source>
        <dbReference type="Proteomes" id="UP001155163"/>
    </source>
</evidence>
<proteinExistence type="inferred from homology"/>
<dbReference type="PROSITE" id="PS00687">
    <property type="entry name" value="ALDEHYDE_DEHYDR_GLU"/>
    <property type="match status" value="1"/>
</dbReference>
<accession>A0ABT0JQK6</accession>
<dbReference type="InterPro" id="IPR015590">
    <property type="entry name" value="Aldehyde_DH_dom"/>
</dbReference>
<dbReference type="SUPFAM" id="SSF53720">
    <property type="entry name" value="ALDH-like"/>
    <property type="match status" value="1"/>
</dbReference>
<dbReference type="Gene3D" id="3.40.605.10">
    <property type="entry name" value="Aldehyde Dehydrogenase, Chain A, domain 1"/>
    <property type="match status" value="1"/>
</dbReference>
<evidence type="ECO:0000256" key="1">
    <source>
        <dbReference type="ARBA" id="ARBA00023002"/>
    </source>
</evidence>
<gene>
    <name evidence="5" type="ORF">M1B35_28175</name>
</gene>
<name>A0ABT0JQK6_9PSED</name>